<comment type="caution">
    <text evidence="2">The sequence shown here is derived from an EMBL/GenBank/DDBJ whole genome shotgun (WGS) entry which is preliminary data.</text>
</comment>
<dbReference type="AlphaFoldDB" id="A0A178LKX4"/>
<dbReference type="GO" id="GO:0071111">
    <property type="term" value="F:cyclic-guanylate-specific phosphodiesterase activity"/>
    <property type="evidence" value="ECO:0007669"/>
    <property type="project" value="InterPro"/>
</dbReference>
<dbReference type="OrthoDB" id="6926831at2"/>
<dbReference type="Gene3D" id="3.20.20.450">
    <property type="entry name" value="EAL domain"/>
    <property type="match status" value="1"/>
</dbReference>
<evidence type="ECO:0000313" key="2">
    <source>
        <dbReference type="EMBL" id="OAN31767.1"/>
    </source>
</evidence>
<dbReference type="RefSeq" id="WP_064306977.1">
    <property type="nucleotide sequence ID" value="NZ_JAAQXG010000012.1"/>
</dbReference>
<proteinExistence type="predicted"/>
<dbReference type="SMART" id="SM00052">
    <property type="entry name" value="EAL"/>
    <property type="match status" value="1"/>
</dbReference>
<dbReference type="PANTHER" id="PTHR33121:SF70">
    <property type="entry name" value="SIGNALING PROTEIN YKOW"/>
    <property type="match status" value="1"/>
</dbReference>
<dbReference type="Pfam" id="PF00563">
    <property type="entry name" value="EAL"/>
    <property type="match status" value="1"/>
</dbReference>
<evidence type="ECO:0000259" key="1">
    <source>
        <dbReference type="PROSITE" id="PS50883"/>
    </source>
</evidence>
<protein>
    <recommendedName>
        <fullName evidence="1">EAL domain-containing protein</fullName>
    </recommendedName>
</protein>
<accession>A0A178LKX4</accession>
<dbReference type="InterPro" id="IPR001633">
    <property type="entry name" value="EAL_dom"/>
</dbReference>
<reference evidence="2 3" key="1">
    <citation type="submission" date="2016-04" db="EMBL/GenBank/DDBJ databases">
        <title>Draft Genome Sequences of Staphylococcus capitis Strain H36, S. capitis Strain H65, S. cohnii Strain H62, S. hominis Strain H69, Mycobacterium iranicum Strain H39, Plantibacter sp. Strain H53, Pseudomonas oryzihabitans Strain H72, and Microbacterium sp. Strain H83, isolated from residential settings.</title>
        <authorList>
            <person name="Lymperopoulou D."/>
            <person name="Adams R.I."/>
            <person name="Lindow S."/>
            <person name="Coil D.A."/>
            <person name="Jospin G."/>
            <person name="Eisen J.A."/>
        </authorList>
    </citation>
    <scope>NUCLEOTIDE SEQUENCE [LARGE SCALE GENOMIC DNA]</scope>
    <source>
        <strain evidence="2 3">H72</strain>
    </source>
</reference>
<dbReference type="InterPro" id="IPR035919">
    <property type="entry name" value="EAL_sf"/>
</dbReference>
<dbReference type="PROSITE" id="PS50883">
    <property type="entry name" value="EAL"/>
    <property type="match status" value="1"/>
</dbReference>
<name>A0A178LKX4_9PSED</name>
<gene>
    <name evidence="2" type="ORF">A4V15_11950</name>
</gene>
<dbReference type="SUPFAM" id="SSF141868">
    <property type="entry name" value="EAL domain-like"/>
    <property type="match status" value="1"/>
</dbReference>
<dbReference type="Proteomes" id="UP000078356">
    <property type="component" value="Unassembled WGS sequence"/>
</dbReference>
<evidence type="ECO:0000313" key="3">
    <source>
        <dbReference type="Proteomes" id="UP000078356"/>
    </source>
</evidence>
<organism evidence="2 3">
    <name type="scientific">Pseudomonas oryzihabitans</name>
    <dbReference type="NCBI Taxonomy" id="47885"/>
    <lineage>
        <taxon>Bacteria</taxon>
        <taxon>Pseudomonadati</taxon>
        <taxon>Pseudomonadota</taxon>
        <taxon>Gammaproteobacteria</taxon>
        <taxon>Pseudomonadales</taxon>
        <taxon>Pseudomonadaceae</taxon>
        <taxon>Pseudomonas</taxon>
    </lineage>
</organism>
<dbReference type="PANTHER" id="PTHR33121">
    <property type="entry name" value="CYCLIC DI-GMP PHOSPHODIESTERASE PDEF"/>
    <property type="match status" value="1"/>
</dbReference>
<feature type="domain" description="EAL" evidence="1">
    <location>
        <begin position="1"/>
        <end position="223"/>
    </location>
</feature>
<dbReference type="EMBL" id="LWCR01000003">
    <property type="protein sequence ID" value="OAN31767.1"/>
    <property type="molecule type" value="Genomic_DNA"/>
</dbReference>
<sequence>MIELALQKIHHQNGAVLGHEVLARKTTVQGVQGPGVFMAGATDEDWERLDAEVIGLVLARAHELPARGILFINLSPASLLNLLHLSRLCQLVSGLSLSVCFEIPELSPLQGVDLEERLVMIRRHGIAVAIDDYGQDSADSARLKRHAWDFCKIDLPALARSINLDWVIDARDHCTRCGTGLILEKVEQEHLLCEVLLPLTGAARQGFGLSMPFLLPAAALAAS</sequence>
<dbReference type="InterPro" id="IPR050706">
    <property type="entry name" value="Cyclic-di-GMP_PDE-like"/>
</dbReference>